<gene>
    <name evidence="1" type="ORF">LCGC14_1844130</name>
</gene>
<sequence>MGTNNFGTQTITFDYGQIGTAKGFNKLNYKLLPAGVYEGGLLTYVNANTVTIAPLVCFIEDSAVKLGARVETINNVNLTITEATPYVIARLIWADVNINYMDFFCKAVGDLLTTDVIIGKGDYVLSVLQVDFLYNERNKGVLQDGIDIIDSEHYVSDSIDLEHMSANSIDSDQYVNGSIDSIHLATNSVETAKIKDLNVTTEKLATNSVETAKIVNSNITVEKMAANSIDSDQYVDGSIDNAHYANGSISTLKILKSFSSAPIEILAGEAWVIPEGAWNIVIPDSYDVTLSLFASAAWRDAYERWAGGFILSNGSSMKLINREISNTTTIYYQEFTS</sequence>
<name>A0A0F9GCB5_9ZZZZ</name>
<comment type="caution">
    <text evidence="1">The sequence shown here is derived from an EMBL/GenBank/DDBJ whole genome shotgun (WGS) entry which is preliminary data.</text>
</comment>
<protein>
    <recommendedName>
        <fullName evidence="2">Tail fiber protein</fullName>
    </recommendedName>
</protein>
<evidence type="ECO:0000313" key="1">
    <source>
        <dbReference type="EMBL" id="KKL96474.1"/>
    </source>
</evidence>
<accession>A0A0F9GCB5</accession>
<dbReference type="EMBL" id="LAZR01018423">
    <property type="protein sequence ID" value="KKL96474.1"/>
    <property type="molecule type" value="Genomic_DNA"/>
</dbReference>
<dbReference type="AlphaFoldDB" id="A0A0F9GCB5"/>
<proteinExistence type="predicted"/>
<reference evidence="1" key="1">
    <citation type="journal article" date="2015" name="Nature">
        <title>Complex archaea that bridge the gap between prokaryotes and eukaryotes.</title>
        <authorList>
            <person name="Spang A."/>
            <person name="Saw J.H."/>
            <person name="Jorgensen S.L."/>
            <person name="Zaremba-Niedzwiedzka K."/>
            <person name="Martijn J."/>
            <person name="Lind A.E."/>
            <person name="van Eijk R."/>
            <person name="Schleper C."/>
            <person name="Guy L."/>
            <person name="Ettema T.J."/>
        </authorList>
    </citation>
    <scope>NUCLEOTIDE SEQUENCE</scope>
</reference>
<organism evidence="1">
    <name type="scientific">marine sediment metagenome</name>
    <dbReference type="NCBI Taxonomy" id="412755"/>
    <lineage>
        <taxon>unclassified sequences</taxon>
        <taxon>metagenomes</taxon>
        <taxon>ecological metagenomes</taxon>
    </lineage>
</organism>
<evidence type="ECO:0008006" key="2">
    <source>
        <dbReference type="Google" id="ProtNLM"/>
    </source>
</evidence>